<evidence type="ECO:0000313" key="3">
    <source>
        <dbReference type="Proteomes" id="UP000321523"/>
    </source>
</evidence>
<dbReference type="Gene3D" id="3.40.980.10">
    <property type="entry name" value="MoaB/Mog-like domain"/>
    <property type="match status" value="1"/>
</dbReference>
<dbReference type="InterPro" id="IPR001453">
    <property type="entry name" value="MoaB/Mog_dom"/>
</dbReference>
<dbReference type="SUPFAM" id="SSF53218">
    <property type="entry name" value="Molybdenum cofactor biosynthesis proteins"/>
    <property type="match status" value="1"/>
</dbReference>
<accession>A0A512DKQ8</accession>
<evidence type="ECO:0000259" key="1">
    <source>
        <dbReference type="SMART" id="SM00852"/>
    </source>
</evidence>
<protein>
    <submittedName>
        <fullName evidence="2">Molybdenum cofactor biosynthesis protein</fullName>
    </submittedName>
</protein>
<organism evidence="2 3">
    <name type="scientific">Skermanella aerolata</name>
    <dbReference type="NCBI Taxonomy" id="393310"/>
    <lineage>
        <taxon>Bacteria</taxon>
        <taxon>Pseudomonadati</taxon>
        <taxon>Pseudomonadota</taxon>
        <taxon>Alphaproteobacteria</taxon>
        <taxon>Rhodospirillales</taxon>
        <taxon>Azospirillaceae</taxon>
        <taxon>Skermanella</taxon>
    </lineage>
</organism>
<dbReference type="PANTHER" id="PTHR13939">
    <property type="entry name" value="NICOTINAMIDE-NUCLEOTIDE AMIDOHYDROLASE PNCC"/>
    <property type="match status" value="1"/>
</dbReference>
<dbReference type="InterPro" id="IPR050101">
    <property type="entry name" value="CinA"/>
</dbReference>
<dbReference type="InterPro" id="IPR036425">
    <property type="entry name" value="MoaB/Mog-like_dom_sf"/>
</dbReference>
<proteinExistence type="predicted"/>
<feature type="domain" description="MoaB/Mog" evidence="1">
    <location>
        <begin position="13"/>
        <end position="174"/>
    </location>
</feature>
<dbReference type="SMART" id="SM00852">
    <property type="entry name" value="MoCF_biosynth"/>
    <property type="match status" value="1"/>
</dbReference>
<dbReference type="PANTHER" id="PTHR13939:SF0">
    <property type="entry name" value="NMN AMIDOHYDROLASE-LIKE PROTEIN YFAY"/>
    <property type="match status" value="1"/>
</dbReference>
<dbReference type="AlphaFoldDB" id="A0A512DKQ8"/>
<dbReference type="EMBL" id="BJYZ01000003">
    <property type="protein sequence ID" value="GEO37048.1"/>
    <property type="molecule type" value="Genomic_DNA"/>
</dbReference>
<name>A0A512DKQ8_9PROT</name>
<dbReference type="CDD" id="cd00885">
    <property type="entry name" value="cinA"/>
    <property type="match status" value="1"/>
</dbReference>
<keyword evidence="3" id="KW-1185">Reference proteome</keyword>
<reference evidence="2 3" key="1">
    <citation type="submission" date="2019-07" db="EMBL/GenBank/DDBJ databases">
        <title>Whole genome shotgun sequence of Skermanella aerolata NBRC 106429.</title>
        <authorList>
            <person name="Hosoyama A."/>
            <person name="Uohara A."/>
            <person name="Ohji S."/>
            <person name="Ichikawa N."/>
        </authorList>
    </citation>
    <scope>NUCLEOTIDE SEQUENCE [LARGE SCALE GENOMIC DNA]</scope>
    <source>
        <strain evidence="2 3">NBRC 106429</strain>
    </source>
</reference>
<sequence>MTQQTSQPDVTAALLIIGNEILSGRTKDANLPFLAEKLNGIGVRLREARVVPDIEAEIIDAVNALRARYDYVFTTGGIGPTHDDITSECIAKAFGVPLERHPEAVRRLQEHYQTDQINEARLRMANVPAGGILVDNPISKAPGYQIGNVFVLAGVPMIMQGMVDNLLPRLKGGAPMLSRTVSCALAEGTLAEGLEAVQNRYPAIEIGSYPYLRQRQYGVSLVLRGTVETLLDEATDAVAALVRDLGGEPEVTVGTT</sequence>
<dbReference type="OrthoDB" id="9801454at2"/>
<dbReference type="RefSeq" id="WP_044425960.1">
    <property type="nucleotide sequence ID" value="NZ_BJYZ01000003.1"/>
</dbReference>
<gene>
    <name evidence="2" type="ORF">SAE02_11960</name>
</gene>
<dbReference type="Pfam" id="PF24102">
    <property type="entry name" value="FLAD1_M"/>
    <property type="match status" value="1"/>
</dbReference>
<dbReference type="Pfam" id="PF00994">
    <property type="entry name" value="MoCF_biosynth"/>
    <property type="match status" value="1"/>
</dbReference>
<dbReference type="InterPro" id="IPR056596">
    <property type="entry name" value="FLAD1_M"/>
</dbReference>
<dbReference type="Proteomes" id="UP000321523">
    <property type="component" value="Unassembled WGS sequence"/>
</dbReference>
<evidence type="ECO:0000313" key="2">
    <source>
        <dbReference type="EMBL" id="GEO37048.1"/>
    </source>
</evidence>
<comment type="caution">
    <text evidence="2">The sequence shown here is derived from an EMBL/GenBank/DDBJ whole genome shotgun (WGS) entry which is preliminary data.</text>
</comment>